<keyword evidence="4" id="KW-0540">Nuclease</keyword>
<accession>A0ABV7YNP4</accession>
<dbReference type="EMBL" id="JBHRZH010000056">
    <property type="protein sequence ID" value="MFC3766627.1"/>
    <property type="molecule type" value="Genomic_DNA"/>
</dbReference>
<keyword evidence="4" id="KW-0255">Endonuclease</keyword>
<reference evidence="5" key="1">
    <citation type="journal article" date="2019" name="Int. J. Syst. Evol. Microbiol.">
        <title>The Global Catalogue of Microorganisms (GCM) 10K type strain sequencing project: providing services to taxonomists for standard genome sequencing and annotation.</title>
        <authorList>
            <consortium name="The Broad Institute Genomics Platform"/>
            <consortium name="The Broad Institute Genome Sequencing Center for Infectious Disease"/>
            <person name="Wu L."/>
            <person name="Ma J."/>
        </authorList>
    </citation>
    <scope>NUCLEOTIDE SEQUENCE [LARGE SCALE GENOMIC DNA]</scope>
    <source>
        <strain evidence="5">CGMCC 4.7241</strain>
    </source>
</reference>
<dbReference type="PANTHER" id="PTHR30015">
    <property type="entry name" value="MRR RESTRICTION SYSTEM PROTEIN"/>
    <property type="match status" value="1"/>
</dbReference>
<feature type="compositionally biased region" description="Basic and acidic residues" evidence="2">
    <location>
        <begin position="1"/>
        <end position="52"/>
    </location>
</feature>
<keyword evidence="5" id="KW-1185">Reference proteome</keyword>
<dbReference type="Pfam" id="PF04471">
    <property type="entry name" value="Mrr_cat"/>
    <property type="match status" value="1"/>
</dbReference>
<feature type="coiled-coil region" evidence="1">
    <location>
        <begin position="138"/>
        <end position="166"/>
    </location>
</feature>
<evidence type="ECO:0000256" key="2">
    <source>
        <dbReference type="SAM" id="MobiDB-lite"/>
    </source>
</evidence>
<dbReference type="Proteomes" id="UP001595699">
    <property type="component" value="Unassembled WGS sequence"/>
</dbReference>
<dbReference type="InterPro" id="IPR007560">
    <property type="entry name" value="Restrct_endonuc_IV_Mrr"/>
</dbReference>
<dbReference type="PANTHER" id="PTHR30015:SF7">
    <property type="entry name" value="TYPE IV METHYL-DIRECTED RESTRICTION ENZYME ECOKMRR"/>
    <property type="match status" value="1"/>
</dbReference>
<dbReference type="InterPro" id="IPR011856">
    <property type="entry name" value="tRNA_endonuc-like_dom_sf"/>
</dbReference>
<dbReference type="RefSeq" id="WP_205118172.1">
    <property type="nucleotide sequence ID" value="NZ_JAFBCM010000001.1"/>
</dbReference>
<organism evidence="4 5">
    <name type="scientific">Tenggerimyces flavus</name>
    <dbReference type="NCBI Taxonomy" id="1708749"/>
    <lineage>
        <taxon>Bacteria</taxon>
        <taxon>Bacillati</taxon>
        <taxon>Actinomycetota</taxon>
        <taxon>Actinomycetes</taxon>
        <taxon>Propionibacteriales</taxon>
        <taxon>Nocardioidaceae</taxon>
        <taxon>Tenggerimyces</taxon>
    </lineage>
</organism>
<feature type="domain" description="Restriction endonuclease type IV Mrr" evidence="3">
    <location>
        <begin position="396"/>
        <end position="507"/>
    </location>
</feature>
<evidence type="ECO:0000313" key="5">
    <source>
        <dbReference type="Proteomes" id="UP001595699"/>
    </source>
</evidence>
<comment type="caution">
    <text evidence="4">The sequence shown here is derived from an EMBL/GenBank/DDBJ whole genome shotgun (WGS) entry which is preliminary data.</text>
</comment>
<feature type="region of interest" description="Disordered" evidence="2">
    <location>
        <begin position="1"/>
        <end position="56"/>
    </location>
</feature>
<keyword evidence="1" id="KW-0175">Coiled coil</keyword>
<proteinExistence type="predicted"/>
<evidence type="ECO:0000256" key="1">
    <source>
        <dbReference type="SAM" id="Coils"/>
    </source>
</evidence>
<protein>
    <submittedName>
        <fullName evidence="4">Restriction endonuclease</fullName>
    </submittedName>
</protein>
<dbReference type="GO" id="GO:0004519">
    <property type="term" value="F:endonuclease activity"/>
    <property type="evidence" value="ECO:0007669"/>
    <property type="project" value="UniProtKB-KW"/>
</dbReference>
<evidence type="ECO:0000313" key="4">
    <source>
        <dbReference type="EMBL" id="MFC3766627.1"/>
    </source>
</evidence>
<dbReference type="InterPro" id="IPR052906">
    <property type="entry name" value="Type_IV_Methyl-Rstrct_Enzyme"/>
</dbReference>
<dbReference type="Gene3D" id="3.40.1350.10">
    <property type="match status" value="1"/>
</dbReference>
<keyword evidence="4" id="KW-0378">Hydrolase</keyword>
<sequence>MNQRSDGKDGGPLAGRERSSSALRDQRKDARLRKEAEKQKRAADQHRSDMRVQRQTSAAVVRTEQVDQKLQRLTTLLLASLSRTVKPIDFEELKQAVPMAKLGADRDPLPEPLWEEFAPKPPRLPGKLLHAAKHRQARAVAEEAYARALERHKVAEAERLARVKEKVREHEGKTAGAKARISAHNRSIDSLRQRVLARDPFAVGEYYDRVFADVVDKRPFPRGRRIAYVPDSKLLLIDWQLPSVDVVPKEKEFRYNKSTDSIEVSKFRTVEELDETYDELVAQMALRAVNTALAADPDHLVDTVVFNGFAVSPTPAEGSEFDAAPCLFSMRAGRRTFAKLKLADVEPLDRVRKLFAAHISDRPDELQGVEPVLAFENADPRASLQPDSSPFGPDLMAMSVKELEQLASTLLSRMGLEHELVRSMSDGLDYRAARMTDDGEERFIVRLRRTTQPLQPQVVRDLVSAVRREKADEGLFLTTAGILPATFEYANGKPVTMHSRQTLLALMRRHGVGARIELAPAAALKTQPARVPMPKPRVPGLPPVRTAR</sequence>
<gene>
    <name evidence="4" type="ORF">ACFOUW_37770</name>
</gene>
<name>A0ABV7YNP4_9ACTN</name>
<evidence type="ECO:0000259" key="3">
    <source>
        <dbReference type="Pfam" id="PF04471"/>
    </source>
</evidence>